<gene>
    <name evidence="8" type="ORF">HMPREF9460_00526</name>
</gene>
<reference evidence="8 9" key="1">
    <citation type="submission" date="2011-08" db="EMBL/GenBank/DDBJ databases">
        <title>The Genome Sequence of Clostridium orbiscindens 1_3_50AFAA.</title>
        <authorList>
            <consortium name="The Broad Institute Genome Sequencing Platform"/>
            <person name="Earl A."/>
            <person name="Ward D."/>
            <person name="Feldgarden M."/>
            <person name="Gevers D."/>
            <person name="Daigneault M."/>
            <person name="Strauss J."/>
            <person name="Allen-Vercoe E."/>
            <person name="Young S.K."/>
            <person name="Zeng Q."/>
            <person name="Gargeya S."/>
            <person name="Fitzgerald M."/>
            <person name="Haas B."/>
            <person name="Abouelleil A."/>
            <person name="Alvarado L."/>
            <person name="Arachchi H.M."/>
            <person name="Berlin A."/>
            <person name="Brown A."/>
            <person name="Chapman S.B."/>
            <person name="Chen Z."/>
            <person name="Dunbar C."/>
            <person name="Freedman E."/>
            <person name="Gearin G."/>
            <person name="Gellesch M."/>
            <person name="Goldberg J."/>
            <person name="Griggs A."/>
            <person name="Gujja S."/>
            <person name="Heiman D."/>
            <person name="Howarth C."/>
            <person name="Larson L."/>
            <person name="Lui A."/>
            <person name="MacDonald P.J.P."/>
            <person name="Montmayeur A."/>
            <person name="Murphy C."/>
            <person name="Neiman D."/>
            <person name="Pearson M."/>
            <person name="Priest M."/>
            <person name="Roberts A."/>
            <person name="Saif S."/>
            <person name="Shea T."/>
            <person name="Shenoy N."/>
            <person name="Sisk P."/>
            <person name="Stolte C."/>
            <person name="Sykes S."/>
            <person name="Wortman J."/>
            <person name="Nusbaum C."/>
            <person name="Birren B."/>
        </authorList>
    </citation>
    <scope>NUCLEOTIDE SEQUENCE [LARGE SCALE GENOMIC DNA]</scope>
    <source>
        <strain evidence="8 9">1_3_50AFAA</strain>
    </source>
</reference>
<evidence type="ECO:0000313" key="9">
    <source>
        <dbReference type="Proteomes" id="UP000029585"/>
    </source>
</evidence>
<protein>
    <recommendedName>
        <fullName evidence="7">Na+/H+ antiporter NhaC-like C-terminal domain-containing protein</fullName>
    </recommendedName>
</protein>
<evidence type="ECO:0000313" key="8">
    <source>
        <dbReference type="EMBL" id="KGF57012.1"/>
    </source>
</evidence>
<dbReference type="Pfam" id="PF03553">
    <property type="entry name" value="Na_H_antiporter"/>
    <property type="match status" value="1"/>
</dbReference>
<dbReference type="InterPro" id="IPR003474">
    <property type="entry name" value="Glcn_transporter"/>
</dbReference>
<keyword evidence="3 6" id="KW-0812">Transmembrane</keyword>
<dbReference type="InterPro" id="IPR018461">
    <property type="entry name" value="Na/H_Antiport_NhaC-like_C"/>
</dbReference>
<dbReference type="eggNOG" id="COG2610">
    <property type="taxonomic scope" value="Bacteria"/>
</dbReference>
<dbReference type="PANTHER" id="PTHR30354">
    <property type="entry name" value="GNT FAMILY GLUCONATE TRANSPORTER"/>
    <property type="match status" value="1"/>
</dbReference>
<keyword evidence="5 6" id="KW-0472">Membrane</keyword>
<dbReference type="RefSeq" id="WP_007490580.1">
    <property type="nucleotide sequence ID" value="NZ_KN174161.1"/>
</dbReference>
<feature type="transmembrane region" description="Helical" evidence="6">
    <location>
        <begin position="284"/>
        <end position="304"/>
    </location>
</feature>
<feature type="transmembrane region" description="Helical" evidence="6">
    <location>
        <begin position="175"/>
        <end position="197"/>
    </location>
</feature>
<organism evidence="8 9">
    <name type="scientific">Flavonifractor plautii 1_3_50AFAA</name>
    <dbReference type="NCBI Taxonomy" id="742738"/>
    <lineage>
        <taxon>Bacteria</taxon>
        <taxon>Bacillati</taxon>
        <taxon>Bacillota</taxon>
        <taxon>Clostridia</taxon>
        <taxon>Eubacteriales</taxon>
        <taxon>Oscillospiraceae</taxon>
        <taxon>Flavonifractor</taxon>
    </lineage>
</organism>
<comment type="caution">
    <text evidence="8">The sequence shown here is derived from an EMBL/GenBank/DDBJ whole genome shotgun (WGS) entry which is preliminary data.</text>
</comment>
<name>A0A096CQD7_FLAPL</name>
<keyword evidence="2" id="KW-1003">Cell membrane</keyword>
<feature type="transmembrane region" description="Helical" evidence="6">
    <location>
        <begin position="27"/>
        <end position="48"/>
    </location>
</feature>
<evidence type="ECO:0000259" key="7">
    <source>
        <dbReference type="Pfam" id="PF03553"/>
    </source>
</evidence>
<keyword evidence="4 6" id="KW-1133">Transmembrane helix</keyword>
<feature type="transmembrane region" description="Helical" evidence="6">
    <location>
        <begin position="324"/>
        <end position="349"/>
    </location>
</feature>
<dbReference type="GO" id="GO:0015128">
    <property type="term" value="F:gluconate transmembrane transporter activity"/>
    <property type="evidence" value="ECO:0007669"/>
    <property type="project" value="InterPro"/>
</dbReference>
<dbReference type="EMBL" id="ADLO01000020">
    <property type="protein sequence ID" value="KGF57012.1"/>
    <property type="molecule type" value="Genomic_DNA"/>
</dbReference>
<evidence type="ECO:0000256" key="1">
    <source>
        <dbReference type="ARBA" id="ARBA00004651"/>
    </source>
</evidence>
<evidence type="ECO:0000256" key="5">
    <source>
        <dbReference type="ARBA" id="ARBA00023136"/>
    </source>
</evidence>
<evidence type="ECO:0000256" key="4">
    <source>
        <dbReference type="ARBA" id="ARBA00022989"/>
    </source>
</evidence>
<dbReference type="GeneID" id="63971959"/>
<evidence type="ECO:0000256" key="3">
    <source>
        <dbReference type="ARBA" id="ARBA00022692"/>
    </source>
</evidence>
<feature type="transmembrane region" description="Helical" evidence="6">
    <location>
        <begin position="228"/>
        <end position="248"/>
    </location>
</feature>
<feature type="transmembrane region" description="Helical" evidence="6">
    <location>
        <begin position="404"/>
        <end position="429"/>
    </location>
</feature>
<evidence type="ECO:0000256" key="6">
    <source>
        <dbReference type="SAM" id="Phobius"/>
    </source>
</evidence>
<dbReference type="HOGENOM" id="CLU_042638_1_1_9"/>
<feature type="transmembrane region" description="Helical" evidence="6">
    <location>
        <begin position="136"/>
        <end position="155"/>
    </location>
</feature>
<sequence length="430" mass="45137">MLAILVSLALLIVLTFRKINIVVVGIAAAAVMALLSGQPVVTAVTDTYMTGAAQFVRDNFLLFFFSVLFGKVMEETGAAASIAKFLAELLGEKFAILGVIFSGAVLVYGGVTTLVVVFSLYPIALSLFKKANLPRYLLPGAIAGGCFTFACANFPGTPNLVNVIPTTYLGTNTMAAPLVGVITGIAVMLMVCVYFLWEASRARARGDCFVEDEATTQSLVKAASMVRLPSPIIAILPIVLILILLNVFKQHVVVAMLGGILLCVVLFFRNVHGVLDMFSYSAENSAIAIINTAVVVGFGSVVQASQGFQKLLDFATSLENIPPLLAFGLMTTILAGACGSGSGGLGIALSAMADKYISLGLAPEILHRVGSAASVGLDSLPHNGAVITLLTICGQSHKESYKYIFFPTVVFTLAGMFLSIALGTVLYPIS</sequence>
<dbReference type="AlphaFoldDB" id="A0A096CQD7"/>
<comment type="subcellular location">
    <subcellularLocation>
        <location evidence="1">Cell membrane</location>
        <topology evidence="1">Multi-pass membrane protein</topology>
    </subcellularLocation>
</comment>
<feature type="transmembrane region" description="Helical" evidence="6">
    <location>
        <begin position="254"/>
        <end position="272"/>
    </location>
</feature>
<accession>A0A096CQD7</accession>
<dbReference type="PANTHER" id="PTHR30354:SF7">
    <property type="entry name" value="BLL7963 PROTEIN"/>
    <property type="match status" value="1"/>
</dbReference>
<proteinExistence type="predicted"/>
<dbReference type="PATRIC" id="fig|742738.3.peg.548"/>
<dbReference type="Proteomes" id="UP000029585">
    <property type="component" value="Unassembled WGS sequence"/>
</dbReference>
<dbReference type="GO" id="GO:0005886">
    <property type="term" value="C:plasma membrane"/>
    <property type="evidence" value="ECO:0007669"/>
    <property type="project" value="UniProtKB-SubCell"/>
</dbReference>
<evidence type="ECO:0000256" key="2">
    <source>
        <dbReference type="ARBA" id="ARBA00022475"/>
    </source>
</evidence>
<feature type="domain" description="Na+/H+ antiporter NhaC-like C-terminal" evidence="7">
    <location>
        <begin position="213"/>
        <end position="419"/>
    </location>
</feature>
<keyword evidence="9" id="KW-1185">Reference proteome</keyword>
<feature type="transmembrane region" description="Helical" evidence="6">
    <location>
        <begin position="94"/>
        <end position="124"/>
    </location>
</feature>